<evidence type="ECO:0000256" key="4">
    <source>
        <dbReference type="ARBA" id="ARBA00022759"/>
    </source>
</evidence>
<dbReference type="SMART" id="SM00849">
    <property type="entry name" value="Lactamase_B"/>
    <property type="match status" value="1"/>
</dbReference>
<evidence type="ECO:0000256" key="3">
    <source>
        <dbReference type="ARBA" id="ARBA00022723"/>
    </source>
</evidence>
<dbReference type="OrthoDB" id="9758375at2"/>
<dbReference type="InterPro" id="IPR004613">
    <property type="entry name" value="RNase_J"/>
</dbReference>
<feature type="binding site" evidence="12">
    <location>
        <position position="45"/>
    </location>
    <ligand>
        <name>Ca(2+)</name>
        <dbReference type="ChEBI" id="CHEBI:29108"/>
    </ligand>
</feature>
<feature type="binding site" evidence="12">
    <location>
        <position position="75"/>
    </location>
    <ligand>
        <name>Zn(2+)</name>
        <dbReference type="ChEBI" id="CHEBI:29105"/>
        <label>1</label>
        <note>catalytic</note>
    </ligand>
</feature>
<feature type="domain" description="Metallo-beta-lactamase" evidence="13">
    <location>
        <begin position="17"/>
        <end position="210"/>
    </location>
</feature>
<evidence type="ECO:0000256" key="8">
    <source>
        <dbReference type="ARBA" id="ARBA00022884"/>
    </source>
</evidence>
<feature type="binding site" evidence="12">
    <location>
        <position position="70"/>
    </location>
    <ligand>
        <name>Zn(2+)</name>
        <dbReference type="ChEBI" id="CHEBI:29105"/>
        <label>1</label>
        <note>catalytic</note>
    </ligand>
</feature>
<name>B8E2S9_DICTD</name>
<dbReference type="InterPro" id="IPR030854">
    <property type="entry name" value="RNase_J_bac"/>
</dbReference>
<dbReference type="GO" id="GO:0006364">
    <property type="term" value="P:rRNA processing"/>
    <property type="evidence" value="ECO:0000318"/>
    <property type="project" value="GO_Central"/>
</dbReference>
<dbReference type="eggNOG" id="COG0595">
    <property type="taxonomic scope" value="Bacteria"/>
</dbReference>
<keyword evidence="3 12" id="KW-0479">Metal-binding</keyword>
<proteinExistence type="inferred from homology"/>
<dbReference type="Gene3D" id="3.60.15.10">
    <property type="entry name" value="Ribonuclease Z/Hydroxyacylglutathione hydrolase-like"/>
    <property type="match status" value="1"/>
</dbReference>
<feature type="active site" description="Proton acceptor" evidence="10">
    <location>
        <position position="363"/>
    </location>
</feature>
<feature type="binding site" evidence="12">
    <location>
        <position position="385"/>
    </location>
    <ligand>
        <name>Zn(2+)</name>
        <dbReference type="ChEBI" id="CHEBI:29105"/>
        <label>1</label>
        <note>catalytic</note>
    </ligand>
</feature>
<feature type="active site" description="Proton donor" evidence="10">
    <location>
        <position position="190"/>
    </location>
</feature>
<evidence type="ECO:0000313" key="14">
    <source>
        <dbReference type="EMBL" id="ACK42429.1"/>
    </source>
</evidence>
<dbReference type="STRING" id="515635.Dtur_1150"/>
<accession>B8E2S9</accession>
<evidence type="ECO:0000256" key="5">
    <source>
        <dbReference type="ARBA" id="ARBA00022801"/>
    </source>
</evidence>
<dbReference type="CDD" id="cd07714">
    <property type="entry name" value="RNaseJ_MBL-fold"/>
    <property type="match status" value="1"/>
</dbReference>
<keyword evidence="9" id="KW-0698">rRNA processing</keyword>
<dbReference type="HAMAP" id="MF_01491">
    <property type="entry name" value="RNase_J_bact"/>
    <property type="match status" value="1"/>
</dbReference>
<keyword evidence="8 9" id="KW-0694">RNA-binding</keyword>
<dbReference type="PANTHER" id="PTHR43694">
    <property type="entry name" value="RIBONUCLEASE J"/>
    <property type="match status" value="1"/>
</dbReference>
<dbReference type="RefSeq" id="WP_012583511.1">
    <property type="nucleotide sequence ID" value="NC_011661.1"/>
</dbReference>
<dbReference type="Pfam" id="PF17770">
    <property type="entry name" value="RNase_J_C"/>
    <property type="match status" value="1"/>
</dbReference>
<dbReference type="PIRSF" id="PIRSF004803">
    <property type="entry name" value="RnjA"/>
    <property type="match status" value="1"/>
</dbReference>
<dbReference type="Gene3D" id="3.10.20.580">
    <property type="match status" value="1"/>
</dbReference>
<dbReference type="EC" id="3.1.-.-" evidence="9"/>
<dbReference type="InParanoid" id="B8E2S9"/>
<feature type="binding site" evidence="12">
    <location>
        <position position="136"/>
    </location>
    <ligand>
        <name>Zn(2+)</name>
        <dbReference type="ChEBI" id="CHEBI:29105"/>
        <label>1</label>
        <note>catalytic</note>
    </ligand>
</feature>
<dbReference type="InterPro" id="IPR001279">
    <property type="entry name" value="Metallo-B-lactamas"/>
</dbReference>
<dbReference type="GO" id="GO:0004521">
    <property type="term" value="F:RNA endonuclease activity"/>
    <property type="evidence" value="ECO:0000318"/>
    <property type="project" value="GO_Central"/>
</dbReference>
<comment type="cofactor">
    <cofactor evidence="12">
        <name>Ca(2+)</name>
        <dbReference type="ChEBI" id="CHEBI:29108"/>
    </cofactor>
    <text evidence="12">Binds 1 Ca(2+) cation per subunit. Seen in 1 crystal structure, it is not clear if it is physiologically important.</text>
</comment>
<dbReference type="GO" id="GO:0003723">
    <property type="term" value="F:RNA binding"/>
    <property type="evidence" value="ECO:0007669"/>
    <property type="project" value="UniProtKB-UniRule"/>
</dbReference>
<comment type="function">
    <text evidence="9">An RNase that has 5'-3' exonuclease and possibly endonuclease activity. Involved in maturation of rRNA and in some organisms also mRNA maturation and/or decay.</text>
</comment>
<feature type="binding site" evidence="12">
    <location>
        <position position="158"/>
    </location>
    <ligand>
        <name>Zn(2+)</name>
        <dbReference type="ChEBI" id="CHEBI:29105"/>
        <label>1</label>
        <note>catalytic</note>
    </ligand>
</feature>
<keyword evidence="2 9" id="KW-0540">Nuclease</keyword>
<dbReference type="SUPFAM" id="SSF56281">
    <property type="entry name" value="Metallo-hydrolase/oxidoreductase"/>
    <property type="match status" value="1"/>
</dbReference>
<dbReference type="InterPro" id="IPR011108">
    <property type="entry name" value="RMMBL"/>
</dbReference>
<keyword evidence="15" id="KW-1185">Reference proteome</keyword>
<evidence type="ECO:0000256" key="11">
    <source>
        <dbReference type="PIRSR" id="PIRSR004803-2"/>
    </source>
</evidence>
<gene>
    <name evidence="9" type="primary">rnj</name>
    <name evidence="14" type="ordered locus">Dtur_1150</name>
</gene>
<keyword evidence="1 9" id="KW-0963">Cytoplasm</keyword>
<comment type="similarity">
    <text evidence="9">Belongs to the metallo-beta-lactamase superfamily. RNA-metabolizing metallo-beta-lactamase-like family. Bacterial RNase J subfamily.</text>
</comment>
<dbReference type="Pfam" id="PF00753">
    <property type="entry name" value="Lactamase_B"/>
    <property type="match status" value="1"/>
</dbReference>
<evidence type="ECO:0000256" key="10">
    <source>
        <dbReference type="PIRSR" id="PIRSR004803-1"/>
    </source>
</evidence>
<feature type="binding site" evidence="9 11">
    <location>
        <begin position="359"/>
        <end position="363"/>
    </location>
    <ligand>
        <name>substrate</name>
    </ligand>
</feature>
<dbReference type="PATRIC" id="fig|515635.4.peg.1187"/>
<keyword evidence="12" id="KW-0106">Calcium</keyword>
<keyword evidence="4 9" id="KW-0255">Endonuclease</keyword>
<dbReference type="GO" id="GO:0008270">
    <property type="term" value="F:zinc ion binding"/>
    <property type="evidence" value="ECO:0007669"/>
    <property type="project" value="InterPro"/>
</dbReference>
<keyword evidence="7 9" id="KW-0269">Exonuclease</keyword>
<dbReference type="GO" id="GO:0005737">
    <property type="term" value="C:cytoplasm"/>
    <property type="evidence" value="ECO:0007669"/>
    <property type="project" value="UniProtKB-SubCell"/>
</dbReference>
<dbReference type="HOGENOM" id="CLU_008727_3_1_0"/>
<keyword evidence="5 9" id="KW-0378">Hydrolase</keyword>
<comment type="subcellular location">
    <subcellularLocation>
        <location evidence="9">Cytoplasm</location>
    </subcellularLocation>
</comment>
<dbReference type="Pfam" id="PF22505">
    <property type="entry name" value="RNase_J_b_CASP"/>
    <property type="match status" value="1"/>
</dbReference>
<feature type="binding site" evidence="12">
    <location>
        <position position="47"/>
    </location>
    <ligand>
        <name>Ca(2+)</name>
        <dbReference type="ChEBI" id="CHEBI:29108"/>
    </ligand>
</feature>
<dbReference type="Proteomes" id="UP000007719">
    <property type="component" value="Chromosome"/>
</dbReference>
<dbReference type="EMBL" id="CP001251">
    <property type="protein sequence ID" value="ACK42429.1"/>
    <property type="molecule type" value="Genomic_DNA"/>
</dbReference>
<dbReference type="FunCoup" id="B8E2S9">
    <property type="interactions" value="225"/>
</dbReference>
<dbReference type="GO" id="GO:0004532">
    <property type="term" value="F:RNA exonuclease activity"/>
    <property type="evidence" value="ECO:0000318"/>
    <property type="project" value="GO_Central"/>
</dbReference>
<dbReference type="GO" id="GO:0006397">
    <property type="term" value="P:mRNA processing"/>
    <property type="evidence" value="ECO:0000318"/>
    <property type="project" value="GO_Central"/>
</dbReference>
<dbReference type="InterPro" id="IPR041636">
    <property type="entry name" value="RNase_J_C"/>
</dbReference>
<dbReference type="Gene3D" id="3.40.50.10710">
    <property type="entry name" value="Metallo-hydrolase/oxidoreductase"/>
    <property type="match status" value="1"/>
</dbReference>
<evidence type="ECO:0000256" key="2">
    <source>
        <dbReference type="ARBA" id="ARBA00022722"/>
    </source>
</evidence>
<dbReference type="EnsemblBacteria" id="ACK42429">
    <property type="protein sequence ID" value="ACK42429"/>
    <property type="gene ID" value="Dtur_1150"/>
</dbReference>
<feature type="binding site" evidence="12">
    <location>
        <position position="438"/>
    </location>
    <ligand>
        <name>Ca(2+)</name>
        <dbReference type="ChEBI" id="CHEBI:29108"/>
    </ligand>
</feature>
<dbReference type="GO" id="GO:0008409">
    <property type="term" value="F:5'-3' exonuclease activity"/>
    <property type="evidence" value="ECO:0000318"/>
    <property type="project" value="GO_Central"/>
</dbReference>
<protein>
    <recommendedName>
        <fullName evidence="9">Ribonuclease J</fullName>
        <shortName evidence="9">RNase J</shortName>
        <ecNumber evidence="9">3.1.-.-</ecNumber>
    </recommendedName>
</protein>
<evidence type="ECO:0000256" key="12">
    <source>
        <dbReference type="PIRSR" id="PIRSR004803-3"/>
    </source>
</evidence>
<feature type="binding site" evidence="12">
    <location>
        <position position="74"/>
    </location>
    <ligand>
        <name>Zn(2+)</name>
        <dbReference type="ChEBI" id="CHEBI:29105"/>
        <label>1</label>
        <note>catalytic</note>
    </ligand>
</feature>
<comment type="cofactor">
    <cofactor evidence="12">
        <name>Zn(2+)</name>
        <dbReference type="ChEBI" id="CHEBI:29105"/>
    </cofactor>
    <text evidence="12">Binds 2 Zn(2+) ions per subunit. It is not clear if Zn(2+) or Mg(2+) is physiologically important.</text>
</comment>
<evidence type="ECO:0000256" key="1">
    <source>
        <dbReference type="ARBA" id="ARBA00022490"/>
    </source>
</evidence>
<dbReference type="InterPro" id="IPR055132">
    <property type="entry name" value="RNase_J_b_CASP"/>
</dbReference>
<comment type="subunit">
    <text evidence="9">Homodimer, may be a subunit of the RNA degradosome.</text>
</comment>
<evidence type="ECO:0000259" key="13">
    <source>
        <dbReference type="SMART" id="SM00849"/>
    </source>
</evidence>
<keyword evidence="6 12" id="KW-0862">Zinc</keyword>
<dbReference type="GO" id="GO:0004534">
    <property type="term" value="F:5'-3' RNA exonuclease activity"/>
    <property type="evidence" value="ECO:0007669"/>
    <property type="project" value="UniProtKB-UniRule"/>
</dbReference>
<dbReference type="AlphaFoldDB" id="B8E2S9"/>
<reference evidence="15" key="1">
    <citation type="journal article" date="2016" name="Front. Microbiol.">
        <title>The complete genome sequence of hyperthermophile Dictyoglomus turgidum DSM 6724 reveals a specialized carbohydrate fermentor.</title>
        <authorList>
            <person name="Brumm P.J."/>
            <person name="Gowda K."/>
            <person name="Robb F.T."/>
            <person name="Mead D.A."/>
        </authorList>
    </citation>
    <scope>NUCLEOTIDE SEQUENCE [LARGE SCALE GENOMIC DNA]</scope>
    <source>
        <strain evidence="15">DSM 6724 / Z-1310</strain>
    </source>
</reference>
<organism evidence="14 15">
    <name type="scientific">Dictyoglomus turgidum (strain DSM 6724 / Z-1310)</name>
    <dbReference type="NCBI Taxonomy" id="515635"/>
    <lineage>
        <taxon>Bacteria</taxon>
        <taxon>Pseudomonadati</taxon>
        <taxon>Dictyoglomota</taxon>
        <taxon>Dictyoglomia</taxon>
        <taxon>Dictyoglomales</taxon>
        <taxon>Dictyoglomaceae</taxon>
        <taxon>Dictyoglomus</taxon>
    </lineage>
</organism>
<dbReference type="KEGG" id="dtu:Dtur_1150"/>
<sequence>MKHRLKVIPIGGFGEIGKNMLLLQYGDSIIVIDAGLMFPDGDMLGIDFVIPDISYLLANKDKVKALILTHGHEDHIGALQYILKDLNVPIYGTSLTLGLVEKKLEEFRLKANLNKIKPNETINIGPFTIETFRQTHSIPDTIGLAITTPIGLIVISGDFKLDQTPIDGNPPDFNKLVELGERGVLALFCDSTNVEQPGITPSESLVKSTFEGIFSSTKSRIFLVTFASNFHRIQQAIDMALKFGRKVAIAGKSLINNIEVATKLGYLHIPENILINIKDVNNLPDEKVLVLTTGSQGEPYSALSLLTNHSYKQLFLKPGDTVILSTKPIPGNEIMVYKMVDQLFRKGVEVIYGKDAGVHVSGHAAQEEIKMFINLLKPKYLIPYHGEYRHLALLKKIGLELGISKEHIIIIENGTVLEFDEEKAIINGRINLNNIYVDGLSIGDIGNIVLMERKKLAEDGVLIVGVLVDGETGLILEGPEIISKGFIFVKESEELIETAKEKVREAFKKKVGRNGGINKETLVREVLENFFNEELKRKPVVVPLVWEI</sequence>
<evidence type="ECO:0000256" key="9">
    <source>
        <dbReference type="HAMAP-Rule" id="MF_01491"/>
    </source>
</evidence>
<dbReference type="Pfam" id="PF07521">
    <property type="entry name" value="RMMBL"/>
    <property type="match status" value="1"/>
</dbReference>
<dbReference type="InterPro" id="IPR042173">
    <property type="entry name" value="RNase_J_2"/>
</dbReference>
<dbReference type="NCBIfam" id="TIGR00649">
    <property type="entry name" value="MG423"/>
    <property type="match status" value="1"/>
</dbReference>
<dbReference type="PANTHER" id="PTHR43694:SF1">
    <property type="entry name" value="RIBONUCLEASE J"/>
    <property type="match status" value="1"/>
</dbReference>
<dbReference type="InterPro" id="IPR036866">
    <property type="entry name" value="RibonucZ/Hydroxyglut_hydro"/>
</dbReference>
<feature type="binding site" evidence="11">
    <location>
        <begin position="227"/>
        <end position="229"/>
    </location>
    <ligand>
        <name>substrate</name>
    </ligand>
</feature>
<feature type="binding site" evidence="12">
    <location>
        <position position="72"/>
    </location>
    <ligand>
        <name>Zn(2+)</name>
        <dbReference type="ChEBI" id="CHEBI:29105"/>
        <label>1</label>
        <note>catalytic</note>
    </ligand>
</feature>
<evidence type="ECO:0000256" key="7">
    <source>
        <dbReference type="ARBA" id="ARBA00022839"/>
    </source>
</evidence>
<evidence type="ECO:0000313" key="15">
    <source>
        <dbReference type="Proteomes" id="UP000007719"/>
    </source>
</evidence>
<evidence type="ECO:0000256" key="6">
    <source>
        <dbReference type="ARBA" id="ARBA00022833"/>
    </source>
</evidence>